<dbReference type="GO" id="GO:0005975">
    <property type="term" value="P:carbohydrate metabolic process"/>
    <property type="evidence" value="ECO:0007669"/>
    <property type="project" value="InterPro"/>
</dbReference>
<dbReference type="Proteomes" id="UP000267585">
    <property type="component" value="Unassembled WGS sequence"/>
</dbReference>
<sequence length="447" mass="51534">MRRQKYLLYTTIVLVVLVGLYFFRISLSPNNYIPKSATVYLQKTAEGFQLIRKGKPFKIKGASGNSYLEELSKIGGNTIRVYDTLNLSTVLNQAHRNGLAVIVDIPIPRYHKKYNVYLSEAHNTQLKEEVRLLVRKYGSHPALLMWNLGNEVEYPLVFFKNSFIKTFNELIDIIHKEDPNHPVSTTIPSVTKKQITSIYYHSPNIDLLSYNIFGNLKNLNHDLTKLSYVFGKRPYYISEWGHDGPWEHSYTSWSAPIEPTSTKKAEQLKERHKTLIQNMDDNCLGSLVFYWGEKHERTHTWFSLFIGKYGKSELVEEIKHLWKGSYSHAPSIGLEYMLVDKKGAQSNLIFAPNQIKDAKIKFNHPQHDGTHISWEIYPEAWQYKANDKEKKPIPLTGSILKSNGEKATFVTPTEEGPYRIFAYISDNEGNFATTNTPFYVLNPSTQK</sequence>
<dbReference type="InterPro" id="IPR006103">
    <property type="entry name" value="Glyco_hydro_2_cat"/>
</dbReference>
<dbReference type="OrthoDB" id="9774262at2"/>
<proteinExistence type="predicted"/>
<feature type="transmembrane region" description="Helical" evidence="1">
    <location>
        <begin position="7"/>
        <end position="27"/>
    </location>
</feature>
<dbReference type="EMBL" id="RQPJ01000014">
    <property type="protein sequence ID" value="RTE52812.1"/>
    <property type="molecule type" value="Genomic_DNA"/>
</dbReference>
<dbReference type="InterPro" id="IPR017853">
    <property type="entry name" value="GH"/>
</dbReference>
<keyword evidence="4" id="KW-1185">Reference proteome</keyword>
<keyword evidence="1" id="KW-0472">Membrane</keyword>
<dbReference type="Pfam" id="PF02836">
    <property type="entry name" value="Glyco_hydro_2_C"/>
    <property type="match status" value="1"/>
</dbReference>
<comment type="caution">
    <text evidence="3">The sequence shown here is derived from an EMBL/GenBank/DDBJ whole genome shotgun (WGS) entry which is preliminary data.</text>
</comment>
<organism evidence="3 4">
    <name type="scientific">Arenibacter aquaticus</name>
    <dbReference type="NCBI Taxonomy" id="2489054"/>
    <lineage>
        <taxon>Bacteria</taxon>
        <taxon>Pseudomonadati</taxon>
        <taxon>Bacteroidota</taxon>
        <taxon>Flavobacteriia</taxon>
        <taxon>Flavobacteriales</taxon>
        <taxon>Flavobacteriaceae</taxon>
        <taxon>Arenibacter</taxon>
    </lineage>
</organism>
<evidence type="ECO:0000256" key="1">
    <source>
        <dbReference type="SAM" id="Phobius"/>
    </source>
</evidence>
<reference evidence="3 4" key="1">
    <citation type="submission" date="2018-11" db="EMBL/GenBank/DDBJ databases">
        <title>Arenibacter aquaticus sp.nov., a marine bacterium isolated from surface seawater in the South China Sea.</title>
        <authorList>
            <person name="Guo J."/>
            <person name="Sun J."/>
        </authorList>
    </citation>
    <scope>NUCLEOTIDE SEQUENCE [LARGE SCALE GENOMIC DNA]</scope>
    <source>
        <strain evidence="3 4">GUO666</strain>
    </source>
</reference>
<evidence type="ECO:0000313" key="3">
    <source>
        <dbReference type="EMBL" id="RTE52812.1"/>
    </source>
</evidence>
<keyword evidence="1" id="KW-1133">Transmembrane helix</keyword>
<protein>
    <recommendedName>
        <fullName evidence="2">Glycoside hydrolase family 2 catalytic domain-containing protein</fullName>
    </recommendedName>
</protein>
<dbReference type="RefSeq" id="WP_126163045.1">
    <property type="nucleotide sequence ID" value="NZ_RQPJ01000014.1"/>
</dbReference>
<evidence type="ECO:0000259" key="2">
    <source>
        <dbReference type="Pfam" id="PF02836"/>
    </source>
</evidence>
<dbReference type="AlphaFoldDB" id="A0A3S0D4E1"/>
<dbReference type="SUPFAM" id="SSF51445">
    <property type="entry name" value="(Trans)glycosidases"/>
    <property type="match status" value="1"/>
</dbReference>
<feature type="domain" description="Glycoside hydrolase family 2 catalytic" evidence="2">
    <location>
        <begin position="114"/>
        <end position="297"/>
    </location>
</feature>
<gene>
    <name evidence="3" type="ORF">EHW67_14180</name>
</gene>
<name>A0A3S0D4E1_9FLAO</name>
<dbReference type="GO" id="GO:0004553">
    <property type="term" value="F:hydrolase activity, hydrolyzing O-glycosyl compounds"/>
    <property type="evidence" value="ECO:0007669"/>
    <property type="project" value="InterPro"/>
</dbReference>
<evidence type="ECO:0000313" key="4">
    <source>
        <dbReference type="Proteomes" id="UP000267585"/>
    </source>
</evidence>
<accession>A0A3S0D4E1</accession>
<keyword evidence="1" id="KW-0812">Transmembrane</keyword>
<dbReference type="Gene3D" id="3.20.20.80">
    <property type="entry name" value="Glycosidases"/>
    <property type="match status" value="1"/>
</dbReference>